<evidence type="ECO:0000313" key="6">
    <source>
        <dbReference type="EMBL" id="MFK4444806.1"/>
    </source>
</evidence>
<dbReference type="Proteomes" id="UP001620514">
    <property type="component" value="Unassembled WGS sequence"/>
</dbReference>
<dbReference type="Gene3D" id="1.10.10.10">
    <property type="entry name" value="Winged helix-like DNA-binding domain superfamily/Winged helix DNA-binding domain"/>
    <property type="match status" value="1"/>
</dbReference>
<dbReference type="Pfam" id="PF03466">
    <property type="entry name" value="LysR_substrate"/>
    <property type="match status" value="1"/>
</dbReference>
<evidence type="ECO:0000256" key="2">
    <source>
        <dbReference type="ARBA" id="ARBA00023015"/>
    </source>
</evidence>
<comment type="caution">
    <text evidence="6">The sequence shown here is derived from an EMBL/GenBank/DDBJ whole genome shotgun (WGS) entry which is preliminary data.</text>
</comment>
<protein>
    <submittedName>
        <fullName evidence="6">DNA-binding transcriptional LysR family regulator</fullName>
    </submittedName>
</protein>
<keyword evidence="4" id="KW-0804">Transcription</keyword>
<reference evidence="6 7" key="2">
    <citation type="submission" date="2024-11" db="EMBL/GenBank/DDBJ databases">
        <title>Using genomics to understand microbial adaptation to soil warming.</title>
        <authorList>
            <person name="Deangelis K.M. PhD."/>
        </authorList>
    </citation>
    <scope>NUCLEOTIDE SEQUENCE [LARGE SCALE GENOMIC DNA]</scope>
    <source>
        <strain evidence="6 7">GAS97</strain>
    </source>
</reference>
<organism evidence="6 7">
    <name type="scientific">Caballeronia udeis</name>
    <dbReference type="NCBI Taxonomy" id="1232866"/>
    <lineage>
        <taxon>Bacteria</taxon>
        <taxon>Pseudomonadati</taxon>
        <taxon>Pseudomonadota</taxon>
        <taxon>Betaproteobacteria</taxon>
        <taxon>Burkholderiales</taxon>
        <taxon>Burkholderiaceae</taxon>
        <taxon>Caballeronia</taxon>
    </lineage>
</organism>
<evidence type="ECO:0000313" key="7">
    <source>
        <dbReference type="Proteomes" id="UP001620514"/>
    </source>
</evidence>
<evidence type="ECO:0000256" key="1">
    <source>
        <dbReference type="ARBA" id="ARBA00009437"/>
    </source>
</evidence>
<feature type="domain" description="HTH lysR-type" evidence="5">
    <location>
        <begin position="3"/>
        <end position="60"/>
    </location>
</feature>
<accession>A0ABW8MQT7</accession>
<reference evidence="6 7" key="1">
    <citation type="submission" date="2024-10" db="EMBL/GenBank/DDBJ databases">
        <authorList>
            <person name="Deangelis K."/>
            <person name="Huntemann M."/>
            <person name="Clum A."/>
            <person name="Wang J."/>
            <person name="Palaniappan K."/>
            <person name="Ritter S."/>
            <person name="Chen I.-M."/>
            <person name="Stamatis D."/>
            <person name="Reddy T."/>
            <person name="O'Malley R."/>
            <person name="Daum C."/>
            <person name="Ng V."/>
            <person name="Ivanova N."/>
            <person name="Kyrpides N."/>
            <person name="Woyke T."/>
        </authorList>
    </citation>
    <scope>NUCLEOTIDE SEQUENCE [LARGE SCALE GENOMIC DNA]</scope>
    <source>
        <strain evidence="6 7">GAS97</strain>
    </source>
</reference>
<dbReference type="Gene3D" id="3.40.190.290">
    <property type="match status" value="1"/>
</dbReference>
<keyword evidence="3 6" id="KW-0238">DNA-binding</keyword>
<dbReference type="PANTHER" id="PTHR30427:SF1">
    <property type="entry name" value="TRANSCRIPTIONAL ACTIVATOR PROTEIN LYSR"/>
    <property type="match status" value="1"/>
</dbReference>
<keyword evidence="7" id="KW-1185">Reference proteome</keyword>
<dbReference type="PANTHER" id="PTHR30427">
    <property type="entry name" value="TRANSCRIPTIONAL ACTIVATOR PROTEIN LYSR"/>
    <property type="match status" value="1"/>
</dbReference>
<dbReference type="PRINTS" id="PR00039">
    <property type="entry name" value="HTHLYSR"/>
</dbReference>
<dbReference type="SUPFAM" id="SSF46785">
    <property type="entry name" value="Winged helix' DNA-binding domain"/>
    <property type="match status" value="1"/>
</dbReference>
<dbReference type="InterPro" id="IPR000847">
    <property type="entry name" value="LysR_HTH_N"/>
</dbReference>
<proteinExistence type="inferred from homology"/>
<gene>
    <name evidence="6" type="ORF">ABH943_004828</name>
</gene>
<dbReference type="InterPro" id="IPR005119">
    <property type="entry name" value="LysR_subst-bd"/>
</dbReference>
<dbReference type="PROSITE" id="PS50931">
    <property type="entry name" value="HTH_LYSR"/>
    <property type="match status" value="1"/>
</dbReference>
<dbReference type="InterPro" id="IPR036390">
    <property type="entry name" value="WH_DNA-bd_sf"/>
</dbReference>
<comment type="similarity">
    <text evidence="1">Belongs to the LysR transcriptional regulatory family.</text>
</comment>
<dbReference type="RefSeq" id="WP_404609887.1">
    <property type="nucleotide sequence ID" value="NZ_JBIYDN010000016.1"/>
</dbReference>
<dbReference type="GO" id="GO:0003677">
    <property type="term" value="F:DNA binding"/>
    <property type="evidence" value="ECO:0007669"/>
    <property type="project" value="UniProtKB-KW"/>
</dbReference>
<dbReference type="Pfam" id="PF00126">
    <property type="entry name" value="HTH_1"/>
    <property type="match status" value="1"/>
</dbReference>
<dbReference type="InterPro" id="IPR036388">
    <property type="entry name" value="WH-like_DNA-bd_sf"/>
</dbReference>
<evidence type="ECO:0000256" key="3">
    <source>
        <dbReference type="ARBA" id="ARBA00023125"/>
    </source>
</evidence>
<dbReference type="EMBL" id="JBIYDN010000016">
    <property type="protein sequence ID" value="MFK4444806.1"/>
    <property type="molecule type" value="Genomic_DNA"/>
</dbReference>
<keyword evidence="2" id="KW-0805">Transcription regulation</keyword>
<sequence>MQLNPRQLEAFRKVMITGSMTIAAEMLKISQPAVSRLIKDFEQTLHVRLFRREGNRLIPGAEARRLFREVDRFYQGIEQIERVAQDLKTLRTGTLRIAAMSALGLSVVTEGVRRFSRDRPGVTTSLDVRQSLGIMELTAANQVDIGFVQTMGSEYPGIDIIPFPAVEAVCMLPSDHPLARKKVIRIEDLRGQPLISLSPNSPIRMRLEMAMDAAGVTCERPVETALAHSACRMVAGGLGLTVCDPFSATYTRYPGAVCRRLTPSISYEVAMVLPTHEPRSRIVTDFMHVMQQLFKQEFLPQIDGKISSRKSVPTAVI</sequence>
<evidence type="ECO:0000256" key="4">
    <source>
        <dbReference type="ARBA" id="ARBA00023163"/>
    </source>
</evidence>
<name>A0ABW8MQT7_9BURK</name>
<dbReference type="SUPFAM" id="SSF53850">
    <property type="entry name" value="Periplasmic binding protein-like II"/>
    <property type="match status" value="1"/>
</dbReference>
<evidence type="ECO:0000259" key="5">
    <source>
        <dbReference type="PROSITE" id="PS50931"/>
    </source>
</evidence>
<dbReference type="CDD" id="cd08458">
    <property type="entry name" value="PBP2_NocR"/>
    <property type="match status" value="1"/>
</dbReference>